<proteinExistence type="predicted"/>
<name>A0A9Q0PAG4_SALPP</name>
<dbReference type="AlphaFoldDB" id="A0A9Q0PAG4"/>
<organism evidence="2 3">
    <name type="scientific">Salix purpurea</name>
    <name type="common">Purple osier willow</name>
    <dbReference type="NCBI Taxonomy" id="77065"/>
    <lineage>
        <taxon>Eukaryota</taxon>
        <taxon>Viridiplantae</taxon>
        <taxon>Streptophyta</taxon>
        <taxon>Embryophyta</taxon>
        <taxon>Tracheophyta</taxon>
        <taxon>Spermatophyta</taxon>
        <taxon>Magnoliopsida</taxon>
        <taxon>eudicotyledons</taxon>
        <taxon>Gunneridae</taxon>
        <taxon>Pentapetalae</taxon>
        <taxon>rosids</taxon>
        <taxon>fabids</taxon>
        <taxon>Malpighiales</taxon>
        <taxon>Salicaceae</taxon>
        <taxon>Saliceae</taxon>
        <taxon>Salix</taxon>
    </lineage>
</organism>
<reference evidence="2" key="1">
    <citation type="submission" date="2022-11" db="EMBL/GenBank/DDBJ databases">
        <authorList>
            <person name="Hyden B.L."/>
            <person name="Feng K."/>
            <person name="Yates T."/>
            <person name="Jawdy S."/>
            <person name="Smart L.B."/>
            <person name="Muchero W."/>
        </authorList>
    </citation>
    <scope>NUCLEOTIDE SEQUENCE</scope>
    <source>
        <tissue evidence="2">Shoot tip</tissue>
    </source>
</reference>
<feature type="region of interest" description="Disordered" evidence="1">
    <location>
        <begin position="1"/>
        <end position="23"/>
    </location>
</feature>
<dbReference type="Proteomes" id="UP001151532">
    <property type="component" value="Chromosome 2"/>
</dbReference>
<evidence type="ECO:0000313" key="3">
    <source>
        <dbReference type="Proteomes" id="UP001151532"/>
    </source>
</evidence>
<evidence type="ECO:0000313" key="2">
    <source>
        <dbReference type="EMBL" id="KAJ6684683.1"/>
    </source>
</evidence>
<gene>
    <name evidence="2" type="ORF">OIU79_014906</name>
</gene>
<comment type="caution">
    <text evidence="2">The sequence shown here is derived from an EMBL/GenBank/DDBJ whole genome shotgun (WGS) entry which is preliminary data.</text>
</comment>
<dbReference type="EMBL" id="JAPFFK010000019">
    <property type="protein sequence ID" value="KAJ6684683.1"/>
    <property type="molecule type" value="Genomic_DNA"/>
</dbReference>
<protein>
    <submittedName>
        <fullName evidence="2">Uncharacterized protein</fullName>
    </submittedName>
</protein>
<evidence type="ECO:0000256" key="1">
    <source>
        <dbReference type="SAM" id="MobiDB-lite"/>
    </source>
</evidence>
<keyword evidence="3" id="KW-1185">Reference proteome</keyword>
<accession>A0A9Q0PAG4</accession>
<reference evidence="2" key="2">
    <citation type="journal article" date="2023" name="Int. J. Mol. Sci.">
        <title>De Novo Assembly and Annotation of 11 Diverse Shrub Willow (Salix) Genomes Reveals Novel Gene Organization in Sex-Linked Regions.</title>
        <authorList>
            <person name="Hyden B."/>
            <person name="Feng K."/>
            <person name="Yates T.B."/>
            <person name="Jawdy S."/>
            <person name="Cereghino C."/>
            <person name="Smart L.B."/>
            <person name="Muchero W."/>
        </authorList>
    </citation>
    <scope>NUCLEOTIDE SEQUENCE</scope>
    <source>
        <tissue evidence="2">Shoot tip</tissue>
    </source>
</reference>
<sequence>MDGFFGSSRSAGLSRVMDGKKSN</sequence>